<sequence>SKQSQKEDNSSTTLCILAIPSHWAAQDLLRYIASYTASISHIRFLRDSQLSRAIVLVRFRTGRAYDGEPAAFFAEFNNSRFDSLQGDDSGGVCRVVWVADVVFSARLIDVPQFVFAQSVSGDVNSIFSVGGAALAMTRGSGNGSEVGSPQGASSSTATSPLIELPTCPVCLDRMDASVTGLVTIFLSKWQDASCPVCRYSSNPTTHYLRNHQNNTRNQQTYRAITPLLSDQSHARTFPTENQTDDELHANQTDSALGNDSGSNHPEINDSNSNHGNSISPNTCTACKTTQNLWICLICGNVGCGRYQRAHAAKHYADTLHLYALELETQRVWDYAGDGYVHRLIRSAGVDGKVVELIGGDDDDGDDDDGRRRRRRRRRQQGKDGKGKVNDGMKKKSGKHFGDYSEDDGRRWDDDSDSEADAIEFEYSMLLSSQLESQRRWYEEQIDTFAVESTSKLDAVMQKLAFAETEKAQLEAECNAAISSAAAERKKLEDGFQKEREKMDRKHEKIFERLAALEKTFSEERSVNNSLRQNQEVFKSQIEAKAIELADKNKQIDELSEQVRDLMFYLETQQVSFLNILKYANNLIEQKVNESPIKSELQNGTVVIEQHEVVNPANESVKSGKSKSKKKK</sequence>
<dbReference type="GO" id="GO:0061630">
    <property type="term" value="F:ubiquitin protein ligase activity"/>
    <property type="evidence" value="ECO:0007669"/>
    <property type="project" value="TreeGrafter"/>
</dbReference>
<feature type="domain" description="UBP-type" evidence="7">
    <location>
        <begin position="260"/>
        <end position="360"/>
    </location>
</feature>
<keyword evidence="2 4" id="KW-0863">Zinc-finger</keyword>
<evidence type="ECO:0000256" key="3">
    <source>
        <dbReference type="ARBA" id="ARBA00022833"/>
    </source>
</evidence>
<dbReference type="SUPFAM" id="SSF57850">
    <property type="entry name" value="RING/U-box"/>
    <property type="match status" value="1"/>
</dbReference>
<dbReference type="Gene3D" id="3.30.40.10">
    <property type="entry name" value="Zinc/RING finger domain, C3HC4 (zinc finger)"/>
    <property type="match status" value="1"/>
</dbReference>
<dbReference type="PROSITE" id="PS50271">
    <property type="entry name" value="ZF_UBP"/>
    <property type="match status" value="1"/>
</dbReference>
<dbReference type="InterPro" id="IPR047243">
    <property type="entry name" value="RING-H2_BRAP2"/>
</dbReference>
<evidence type="ECO:0000313" key="9">
    <source>
        <dbReference type="Proteomes" id="UP001211907"/>
    </source>
</evidence>
<dbReference type="AlphaFoldDB" id="A0AAD5T7P7"/>
<feature type="non-terminal residue" evidence="8">
    <location>
        <position position="631"/>
    </location>
</feature>
<proteinExistence type="predicted"/>
<keyword evidence="1" id="KW-0479">Metal-binding</keyword>
<feature type="compositionally biased region" description="Polar residues" evidence="6">
    <location>
        <begin position="143"/>
        <end position="158"/>
    </location>
</feature>
<dbReference type="SMART" id="SM00290">
    <property type="entry name" value="ZnF_UBP"/>
    <property type="match status" value="1"/>
</dbReference>
<dbReference type="GO" id="GO:0007265">
    <property type="term" value="P:Ras protein signal transduction"/>
    <property type="evidence" value="ECO:0007669"/>
    <property type="project" value="TreeGrafter"/>
</dbReference>
<dbReference type="CDD" id="cd16457">
    <property type="entry name" value="RING-H2_BRAP2"/>
    <property type="match status" value="1"/>
</dbReference>
<dbReference type="InterPro" id="IPR013083">
    <property type="entry name" value="Znf_RING/FYVE/PHD"/>
</dbReference>
<gene>
    <name evidence="8" type="ORF">HK100_001681</name>
</gene>
<dbReference type="PANTHER" id="PTHR24007:SF7">
    <property type="entry name" value="BRCA1-ASSOCIATED PROTEIN"/>
    <property type="match status" value="1"/>
</dbReference>
<dbReference type="EMBL" id="JADGJH010000137">
    <property type="protein sequence ID" value="KAJ3136538.1"/>
    <property type="molecule type" value="Genomic_DNA"/>
</dbReference>
<evidence type="ECO:0000256" key="4">
    <source>
        <dbReference type="PROSITE-ProRule" id="PRU00502"/>
    </source>
</evidence>
<feature type="compositionally biased region" description="Basic and acidic residues" evidence="6">
    <location>
        <begin position="380"/>
        <end position="412"/>
    </location>
</feature>
<evidence type="ECO:0000259" key="7">
    <source>
        <dbReference type="PROSITE" id="PS50271"/>
    </source>
</evidence>
<dbReference type="GO" id="GO:0016567">
    <property type="term" value="P:protein ubiquitination"/>
    <property type="evidence" value="ECO:0007669"/>
    <property type="project" value="TreeGrafter"/>
</dbReference>
<feature type="compositionally biased region" description="Acidic residues" evidence="6">
    <location>
        <begin position="358"/>
        <end position="367"/>
    </location>
</feature>
<dbReference type="GO" id="GO:0008270">
    <property type="term" value="F:zinc ion binding"/>
    <property type="evidence" value="ECO:0007669"/>
    <property type="project" value="UniProtKB-KW"/>
</dbReference>
<dbReference type="GO" id="GO:0005737">
    <property type="term" value="C:cytoplasm"/>
    <property type="evidence" value="ECO:0007669"/>
    <property type="project" value="TreeGrafter"/>
</dbReference>
<comment type="caution">
    <text evidence="8">The sequence shown here is derived from an EMBL/GenBank/DDBJ whole genome shotgun (WGS) entry which is preliminary data.</text>
</comment>
<dbReference type="InterPro" id="IPR001607">
    <property type="entry name" value="Znf_UBP"/>
</dbReference>
<evidence type="ECO:0000256" key="2">
    <source>
        <dbReference type="ARBA" id="ARBA00022771"/>
    </source>
</evidence>
<dbReference type="Pfam" id="PF02148">
    <property type="entry name" value="zf-UBP"/>
    <property type="match status" value="1"/>
</dbReference>
<feature type="coiled-coil region" evidence="5">
    <location>
        <begin position="456"/>
        <end position="561"/>
    </location>
</feature>
<feature type="region of interest" description="Disordered" evidence="6">
    <location>
        <begin position="355"/>
        <end position="415"/>
    </location>
</feature>
<keyword evidence="9" id="KW-1185">Reference proteome</keyword>
<protein>
    <recommendedName>
        <fullName evidence="7">UBP-type domain-containing protein</fullName>
    </recommendedName>
</protein>
<keyword evidence="5" id="KW-0175">Coiled coil</keyword>
<evidence type="ECO:0000313" key="8">
    <source>
        <dbReference type="EMBL" id="KAJ3136538.1"/>
    </source>
</evidence>
<name>A0AAD5T7P7_9FUNG</name>
<dbReference type="PANTHER" id="PTHR24007">
    <property type="entry name" value="BRCA1-ASSOCIATED PROTEIN"/>
    <property type="match status" value="1"/>
</dbReference>
<feature type="region of interest" description="Disordered" evidence="6">
    <location>
        <begin position="139"/>
        <end position="158"/>
    </location>
</feature>
<evidence type="ECO:0000256" key="5">
    <source>
        <dbReference type="SAM" id="Coils"/>
    </source>
</evidence>
<feature type="region of interest" description="Disordered" evidence="6">
    <location>
        <begin position="237"/>
        <end position="275"/>
    </location>
</feature>
<dbReference type="Proteomes" id="UP001211907">
    <property type="component" value="Unassembled WGS sequence"/>
</dbReference>
<dbReference type="Pfam" id="PF07576">
    <property type="entry name" value="BRAP2"/>
    <property type="match status" value="1"/>
</dbReference>
<evidence type="ECO:0000256" key="1">
    <source>
        <dbReference type="ARBA" id="ARBA00022723"/>
    </source>
</evidence>
<organism evidence="8 9">
    <name type="scientific">Physocladia obscura</name>
    <dbReference type="NCBI Taxonomy" id="109957"/>
    <lineage>
        <taxon>Eukaryota</taxon>
        <taxon>Fungi</taxon>
        <taxon>Fungi incertae sedis</taxon>
        <taxon>Chytridiomycota</taxon>
        <taxon>Chytridiomycota incertae sedis</taxon>
        <taxon>Chytridiomycetes</taxon>
        <taxon>Chytridiales</taxon>
        <taxon>Chytriomycetaceae</taxon>
        <taxon>Physocladia</taxon>
    </lineage>
</organism>
<accession>A0AAD5T7P7</accession>
<feature type="compositionally biased region" description="Polar residues" evidence="6">
    <location>
        <begin position="249"/>
        <end position="275"/>
    </location>
</feature>
<dbReference type="InterPro" id="IPR011422">
    <property type="entry name" value="BRAP2/ETP1_RRM"/>
</dbReference>
<reference evidence="8" key="1">
    <citation type="submission" date="2020-05" db="EMBL/GenBank/DDBJ databases">
        <title>Phylogenomic resolution of chytrid fungi.</title>
        <authorList>
            <person name="Stajich J.E."/>
            <person name="Amses K."/>
            <person name="Simmons R."/>
            <person name="Seto K."/>
            <person name="Myers J."/>
            <person name="Bonds A."/>
            <person name="Quandt C.A."/>
            <person name="Barry K."/>
            <person name="Liu P."/>
            <person name="Grigoriev I."/>
            <person name="Longcore J.E."/>
            <person name="James T.Y."/>
        </authorList>
    </citation>
    <scope>NUCLEOTIDE SEQUENCE</scope>
    <source>
        <strain evidence="8">JEL0513</strain>
    </source>
</reference>
<keyword evidence="3" id="KW-0862">Zinc</keyword>
<evidence type="ECO:0000256" key="6">
    <source>
        <dbReference type="SAM" id="MobiDB-lite"/>
    </source>
</evidence>